<dbReference type="CDD" id="cd11286">
    <property type="entry name" value="ADF_cofilin_like"/>
    <property type="match status" value="1"/>
</dbReference>
<evidence type="ECO:0000256" key="3">
    <source>
        <dbReference type="ARBA" id="ARBA00015630"/>
    </source>
</evidence>
<evidence type="ECO:0000313" key="7">
    <source>
        <dbReference type="EMBL" id="PPQ79132.1"/>
    </source>
</evidence>
<dbReference type="InParanoid" id="A0A409WKW3"/>
<evidence type="ECO:0000256" key="4">
    <source>
        <dbReference type="ARBA" id="ARBA00023203"/>
    </source>
</evidence>
<dbReference type="InterPro" id="IPR002108">
    <property type="entry name" value="ADF-H"/>
</dbReference>
<evidence type="ECO:0000313" key="8">
    <source>
        <dbReference type="Proteomes" id="UP000284842"/>
    </source>
</evidence>
<name>A0A409WKW3_9AGAR</name>
<dbReference type="GO" id="GO:0015629">
    <property type="term" value="C:actin cytoskeleton"/>
    <property type="evidence" value="ECO:0007669"/>
    <property type="project" value="InterPro"/>
</dbReference>
<dbReference type="EMBL" id="NHTK01005432">
    <property type="protein sequence ID" value="PPQ79132.1"/>
    <property type="molecule type" value="Genomic_DNA"/>
</dbReference>
<dbReference type="GO" id="GO:0003779">
    <property type="term" value="F:actin binding"/>
    <property type="evidence" value="ECO:0007669"/>
    <property type="project" value="UniProtKB-KW"/>
</dbReference>
<evidence type="ECO:0000256" key="2">
    <source>
        <dbReference type="ARBA" id="ARBA00006844"/>
    </source>
</evidence>
<dbReference type="STRING" id="181874.A0A409WKW3"/>
<dbReference type="Proteomes" id="UP000284842">
    <property type="component" value="Unassembled WGS sequence"/>
</dbReference>
<accession>A0A409WKW3</accession>
<dbReference type="GO" id="GO:0016363">
    <property type="term" value="C:nuclear matrix"/>
    <property type="evidence" value="ECO:0007669"/>
    <property type="project" value="UniProtKB-SubCell"/>
</dbReference>
<sequence length="138" mass="15710">MASGVTVNEGCLSTFQELKLKKKYKFITFTLSPNATEIVVKDTSTEKDYDAFIESLPEDECRWAVYDVEFEKEDGGKRNKLAFISWVPETAKIKQKMIFASSRDALRRSLVGIQVEVQATEYAEVSYEIVLDKANRGH</sequence>
<evidence type="ECO:0000256" key="5">
    <source>
        <dbReference type="ARBA" id="ARBA00032427"/>
    </source>
</evidence>
<dbReference type="AlphaFoldDB" id="A0A409WKW3"/>
<dbReference type="PROSITE" id="PS51263">
    <property type="entry name" value="ADF_H"/>
    <property type="match status" value="1"/>
</dbReference>
<evidence type="ECO:0000256" key="1">
    <source>
        <dbReference type="ARBA" id="ARBA00004109"/>
    </source>
</evidence>
<keyword evidence="4" id="KW-0009">Actin-binding</keyword>
<dbReference type="FunCoup" id="A0A409WKW3">
    <property type="interactions" value="124"/>
</dbReference>
<dbReference type="SMART" id="SM00102">
    <property type="entry name" value="ADF"/>
    <property type="match status" value="1"/>
</dbReference>
<comment type="subcellular location">
    <subcellularLocation>
        <location evidence="1">Nucleus matrix</location>
    </subcellularLocation>
</comment>
<proteinExistence type="inferred from homology"/>
<dbReference type="SUPFAM" id="SSF55753">
    <property type="entry name" value="Actin depolymerizing proteins"/>
    <property type="match status" value="1"/>
</dbReference>
<reference evidence="7 8" key="1">
    <citation type="journal article" date="2018" name="Evol. Lett.">
        <title>Horizontal gene cluster transfer increased hallucinogenic mushroom diversity.</title>
        <authorList>
            <person name="Reynolds H.T."/>
            <person name="Vijayakumar V."/>
            <person name="Gluck-Thaler E."/>
            <person name="Korotkin H.B."/>
            <person name="Matheny P.B."/>
            <person name="Slot J.C."/>
        </authorList>
    </citation>
    <scope>NUCLEOTIDE SEQUENCE [LARGE SCALE GENOMIC DNA]</scope>
    <source>
        <strain evidence="7 8">2629</strain>
    </source>
</reference>
<dbReference type="Pfam" id="PF00241">
    <property type="entry name" value="Cofilin_ADF"/>
    <property type="match status" value="1"/>
</dbReference>
<comment type="similarity">
    <text evidence="2">Belongs to the actin-binding proteins ADF family.</text>
</comment>
<dbReference type="InterPro" id="IPR017904">
    <property type="entry name" value="ADF/Cofilin"/>
</dbReference>
<dbReference type="InterPro" id="IPR029006">
    <property type="entry name" value="ADF-H/Gelsolin-like_dom_sf"/>
</dbReference>
<dbReference type="Gene3D" id="3.40.20.10">
    <property type="entry name" value="Severin"/>
    <property type="match status" value="1"/>
</dbReference>
<feature type="domain" description="ADF-H" evidence="6">
    <location>
        <begin position="4"/>
        <end position="135"/>
    </location>
</feature>
<dbReference type="PANTHER" id="PTHR11913">
    <property type="entry name" value="COFILIN-RELATED"/>
    <property type="match status" value="1"/>
</dbReference>
<organism evidence="7 8">
    <name type="scientific">Panaeolus cyanescens</name>
    <dbReference type="NCBI Taxonomy" id="181874"/>
    <lineage>
        <taxon>Eukaryota</taxon>
        <taxon>Fungi</taxon>
        <taxon>Dikarya</taxon>
        <taxon>Basidiomycota</taxon>
        <taxon>Agaricomycotina</taxon>
        <taxon>Agaricomycetes</taxon>
        <taxon>Agaricomycetidae</taxon>
        <taxon>Agaricales</taxon>
        <taxon>Agaricineae</taxon>
        <taxon>Galeropsidaceae</taxon>
        <taxon>Panaeolus</taxon>
    </lineage>
</organism>
<evidence type="ECO:0000259" key="6">
    <source>
        <dbReference type="PROSITE" id="PS51263"/>
    </source>
</evidence>
<protein>
    <recommendedName>
        <fullName evidence="3">Cofilin</fullName>
    </recommendedName>
    <alternativeName>
        <fullName evidence="5">Actin-depolymerizing factor 1</fullName>
    </alternativeName>
</protein>
<dbReference type="GO" id="GO:0030042">
    <property type="term" value="P:actin filament depolymerization"/>
    <property type="evidence" value="ECO:0007669"/>
    <property type="project" value="InterPro"/>
</dbReference>
<dbReference type="OrthoDB" id="10249245at2759"/>
<keyword evidence="8" id="KW-1185">Reference proteome</keyword>
<gene>
    <name evidence="7" type="ORF">CVT24_012564</name>
</gene>
<comment type="caution">
    <text evidence="7">The sequence shown here is derived from an EMBL/GenBank/DDBJ whole genome shotgun (WGS) entry which is preliminary data.</text>
</comment>